<dbReference type="InterPro" id="IPR050109">
    <property type="entry name" value="HTH-type_TetR-like_transc_reg"/>
</dbReference>
<dbReference type="SUPFAM" id="SSF48498">
    <property type="entry name" value="Tetracyclin repressor-like, C-terminal domain"/>
    <property type="match status" value="1"/>
</dbReference>
<sequence length="197" mass="22676">MSANKIKIAAMSLFANYGYEGTSLAHIASKVGIKKQSIYSHFDGKDDLFIQVLNDALQQELSHLHDVLMKEDTQSFNETLHLLIQDIIDRFSNDKNMKFWLRMSFYPPMHLLEEVNKAVYFYEDEQLSLLEPIFRKAIHENKLKKREPEQLVIAFIALMNAIMMELVYGGEKRAQQVATPSMEIFLDGISIASKGEE</sequence>
<gene>
    <name evidence="6" type="ORF">GGQ92_002630</name>
</gene>
<dbReference type="Proteomes" id="UP000572212">
    <property type="component" value="Unassembled WGS sequence"/>
</dbReference>
<proteinExistence type="predicted"/>
<protein>
    <submittedName>
        <fullName evidence="6">AcrR family transcriptional regulator</fullName>
    </submittedName>
</protein>
<dbReference type="PRINTS" id="PR00455">
    <property type="entry name" value="HTHTETR"/>
</dbReference>
<dbReference type="PANTHER" id="PTHR30055:SF238">
    <property type="entry name" value="MYCOFACTOCIN BIOSYNTHESIS TRANSCRIPTIONAL REGULATOR MFTR-RELATED"/>
    <property type="match status" value="1"/>
</dbReference>
<evidence type="ECO:0000256" key="2">
    <source>
        <dbReference type="ARBA" id="ARBA00023125"/>
    </source>
</evidence>
<accession>A0A841RM17</accession>
<feature type="domain" description="HTH tetR-type" evidence="5">
    <location>
        <begin position="1"/>
        <end position="60"/>
    </location>
</feature>
<dbReference type="GO" id="GO:0003700">
    <property type="term" value="F:DNA-binding transcription factor activity"/>
    <property type="evidence" value="ECO:0007669"/>
    <property type="project" value="TreeGrafter"/>
</dbReference>
<dbReference type="Pfam" id="PF00440">
    <property type="entry name" value="TetR_N"/>
    <property type="match status" value="1"/>
</dbReference>
<dbReference type="PANTHER" id="PTHR30055">
    <property type="entry name" value="HTH-TYPE TRANSCRIPTIONAL REGULATOR RUTR"/>
    <property type="match status" value="1"/>
</dbReference>
<keyword evidence="2 4" id="KW-0238">DNA-binding</keyword>
<dbReference type="GO" id="GO:0000976">
    <property type="term" value="F:transcription cis-regulatory region binding"/>
    <property type="evidence" value="ECO:0007669"/>
    <property type="project" value="TreeGrafter"/>
</dbReference>
<evidence type="ECO:0000256" key="1">
    <source>
        <dbReference type="ARBA" id="ARBA00023015"/>
    </source>
</evidence>
<feature type="DNA-binding region" description="H-T-H motif" evidence="4">
    <location>
        <begin position="23"/>
        <end position="42"/>
    </location>
</feature>
<dbReference type="Gene3D" id="1.10.357.10">
    <property type="entry name" value="Tetracycline Repressor, domain 2"/>
    <property type="match status" value="1"/>
</dbReference>
<dbReference type="InterPro" id="IPR036271">
    <property type="entry name" value="Tet_transcr_reg_TetR-rel_C_sf"/>
</dbReference>
<dbReference type="SUPFAM" id="SSF46689">
    <property type="entry name" value="Homeodomain-like"/>
    <property type="match status" value="1"/>
</dbReference>
<evidence type="ECO:0000256" key="4">
    <source>
        <dbReference type="PROSITE-ProRule" id="PRU00335"/>
    </source>
</evidence>
<keyword evidence="3" id="KW-0804">Transcription</keyword>
<dbReference type="Gene3D" id="1.10.10.60">
    <property type="entry name" value="Homeodomain-like"/>
    <property type="match status" value="1"/>
</dbReference>
<dbReference type="AlphaFoldDB" id="A0A841RM17"/>
<name>A0A841RM17_9BACI</name>
<keyword evidence="7" id="KW-1185">Reference proteome</keyword>
<organism evidence="6 7">
    <name type="scientific">Gracilibacillus halotolerans</name>
    <dbReference type="NCBI Taxonomy" id="74386"/>
    <lineage>
        <taxon>Bacteria</taxon>
        <taxon>Bacillati</taxon>
        <taxon>Bacillota</taxon>
        <taxon>Bacilli</taxon>
        <taxon>Bacillales</taxon>
        <taxon>Bacillaceae</taxon>
        <taxon>Gracilibacillus</taxon>
    </lineage>
</organism>
<keyword evidence="1" id="KW-0805">Transcription regulation</keyword>
<dbReference type="InterPro" id="IPR009057">
    <property type="entry name" value="Homeodomain-like_sf"/>
</dbReference>
<evidence type="ECO:0000313" key="6">
    <source>
        <dbReference type="EMBL" id="MBB6513811.1"/>
    </source>
</evidence>
<comment type="caution">
    <text evidence="6">The sequence shown here is derived from an EMBL/GenBank/DDBJ whole genome shotgun (WGS) entry which is preliminary data.</text>
</comment>
<dbReference type="PROSITE" id="PS50977">
    <property type="entry name" value="HTH_TETR_2"/>
    <property type="match status" value="1"/>
</dbReference>
<reference evidence="6 7" key="1">
    <citation type="submission" date="2020-08" db="EMBL/GenBank/DDBJ databases">
        <title>Genomic Encyclopedia of Type Strains, Phase IV (KMG-IV): sequencing the most valuable type-strain genomes for metagenomic binning, comparative biology and taxonomic classification.</title>
        <authorList>
            <person name="Goeker M."/>
        </authorList>
    </citation>
    <scope>NUCLEOTIDE SEQUENCE [LARGE SCALE GENOMIC DNA]</scope>
    <source>
        <strain evidence="6 7">DSM 11805</strain>
    </source>
</reference>
<dbReference type="RefSeq" id="WP_184249646.1">
    <property type="nucleotide sequence ID" value="NZ_BAAACU010000015.1"/>
</dbReference>
<dbReference type="EMBL" id="JACHON010000017">
    <property type="protein sequence ID" value="MBB6513811.1"/>
    <property type="molecule type" value="Genomic_DNA"/>
</dbReference>
<evidence type="ECO:0000259" key="5">
    <source>
        <dbReference type="PROSITE" id="PS50977"/>
    </source>
</evidence>
<evidence type="ECO:0000313" key="7">
    <source>
        <dbReference type="Proteomes" id="UP000572212"/>
    </source>
</evidence>
<dbReference type="InterPro" id="IPR001647">
    <property type="entry name" value="HTH_TetR"/>
</dbReference>
<evidence type="ECO:0000256" key="3">
    <source>
        <dbReference type="ARBA" id="ARBA00023163"/>
    </source>
</evidence>